<keyword evidence="3" id="KW-1185">Reference proteome</keyword>
<dbReference type="InterPro" id="IPR000448">
    <property type="entry name" value="Rhabdo_ncapsid"/>
</dbReference>
<feature type="non-terminal residue" evidence="2">
    <location>
        <position position="166"/>
    </location>
</feature>
<feature type="domain" description="Rhabdovirus nucleocapsid" evidence="1">
    <location>
        <begin position="2"/>
        <end position="141"/>
    </location>
</feature>
<dbReference type="AlphaFoldDB" id="A0A8J9V2F5"/>
<dbReference type="Gene3D" id="1.10.3610.10">
    <property type="entry name" value="Nucleoprotein"/>
    <property type="match status" value="1"/>
</dbReference>
<evidence type="ECO:0000313" key="3">
    <source>
        <dbReference type="Proteomes" id="UP000838878"/>
    </source>
</evidence>
<dbReference type="SUPFAM" id="SSF140809">
    <property type="entry name" value="Rhabdovirus nucleoprotein-like"/>
    <property type="match status" value="1"/>
</dbReference>
<dbReference type="InterPro" id="IPR035961">
    <property type="entry name" value="Rhabdovirus_nucleoprotein-like"/>
</dbReference>
<sequence>MADEILRITRAGQETGNPYSYFPYQSDLGLVRRSPYSSNANPYLFTWIHIIGSILGHKRSQNARFIFDGRLADVGLNAVLVAWVYGYGYMGRGGEAEDEEDRAGHDEDELWVKTQGRDPKTWYSLLKKAGFKLPRVVLKTIARRRERIMDVRDDTVGEYVKNRFIC</sequence>
<dbReference type="Pfam" id="PF00945">
    <property type="entry name" value="Rhabdo_ncap"/>
    <property type="match status" value="1"/>
</dbReference>
<reference evidence="2" key="1">
    <citation type="submission" date="2021-12" db="EMBL/GenBank/DDBJ databases">
        <authorList>
            <person name="Martin H S."/>
        </authorList>
    </citation>
    <scope>NUCLEOTIDE SEQUENCE</scope>
</reference>
<dbReference type="Proteomes" id="UP000838878">
    <property type="component" value="Chromosome 8"/>
</dbReference>
<evidence type="ECO:0000259" key="1">
    <source>
        <dbReference type="Pfam" id="PF00945"/>
    </source>
</evidence>
<evidence type="ECO:0000313" key="2">
    <source>
        <dbReference type="EMBL" id="CAH0730443.1"/>
    </source>
</evidence>
<proteinExistence type="predicted"/>
<accession>A0A8J9V2F5</accession>
<organism evidence="2 3">
    <name type="scientific">Brenthis ino</name>
    <name type="common">lesser marbled fritillary</name>
    <dbReference type="NCBI Taxonomy" id="405034"/>
    <lineage>
        <taxon>Eukaryota</taxon>
        <taxon>Metazoa</taxon>
        <taxon>Ecdysozoa</taxon>
        <taxon>Arthropoda</taxon>
        <taxon>Hexapoda</taxon>
        <taxon>Insecta</taxon>
        <taxon>Pterygota</taxon>
        <taxon>Neoptera</taxon>
        <taxon>Endopterygota</taxon>
        <taxon>Lepidoptera</taxon>
        <taxon>Glossata</taxon>
        <taxon>Ditrysia</taxon>
        <taxon>Papilionoidea</taxon>
        <taxon>Nymphalidae</taxon>
        <taxon>Heliconiinae</taxon>
        <taxon>Argynnini</taxon>
        <taxon>Brenthis</taxon>
    </lineage>
</organism>
<protein>
    <recommendedName>
        <fullName evidence="1">Rhabdovirus nucleocapsid domain-containing protein</fullName>
    </recommendedName>
</protein>
<dbReference type="OrthoDB" id="6920244at2759"/>
<gene>
    <name evidence="2" type="ORF">BINO364_LOCUS15425</name>
</gene>
<dbReference type="EMBL" id="OV170228">
    <property type="protein sequence ID" value="CAH0730443.1"/>
    <property type="molecule type" value="Genomic_DNA"/>
</dbReference>
<dbReference type="InterPro" id="IPR023331">
    <property type="entry name" value="Rhabdovirus_ncapsid_C"/>
</dbReference>
<name>A0A8J9V2F5_9NEOP</name>